<keyword evidence="5 8" id="KW-0812">Transmembrane</keyword>
<feature type="transmembrane region" description="Helical" evidence="8">
    <location>
        <begin position="162"/>
        <end position="195"/>
    </location>
</feature>
<name>A0A1G4XJR0_9ENTR</name>
<feature type="transmembrane region" description="Helical" evidence="8">
    <location>
        <begin position="207"/>
        <end position="229"/>
    </location>
</feature>
<dbReference type="GO" id="GO:0033214">
    <property type="term" value="P:siderophore-iron import into cell"/>
    <property type="evidence" value="ECO:0007669"/>
    <property type="project" value="TreeGrafter"/>
</dbReference>
<dbReference type="Gene3D" id="1.10.3470.10">
    <property type="entry name" value="ABC transporter involved in vitamin B12 uptake, BtuC"/>
    <property type="match status" value="1"/>
</dbReference>
<evidence type="ECO:0000256" key="7">
    <source>
        <dbReference type="ARBA" id="ARBA00023136"/>
    </source>
</evidence>
<protein>
    <submittedName>
        <fullName evidence="9">Iron complex transport system permease protein</fullName>
    </submittedName>
</protein>
<keyword evidence="7 8" id="KW-0472">Membrane</keyword>
<comment type="similarity">
    <text evidence="2">Belongs to the binding-protein-dependent transport system permease family. FecCD subfamily.</text>
</comment>
<evidence type="ECO:0000256" key="8">
    <source>
        <dbReference type="SAM" id="Phobius"/>
    </source>
</evidence>
<organism evidence="9 10">
    <name type="scientific">Kosakonia sacchari</name>
    <dbReference type="NCBI Taxonomy" id="1158459"/>
    <lineage>
        <taxon>Bacteria</taxon>
        <taxon>Pseudomonadati</taxon>
        <taxon>Pseudomonadota</taxon>
        <taxon>Gammaproteobacteria</taxon>
        <taxon>Enterobacterales</taxon>
        <taxon>Enterobacteriaceae</taxon>
        <taxon>Kosakonia</taxon>
    </lineage>
</organism>
<evidence type="ECO:0000256" key="1">
    <source>
        <dbReference type="ARBA" id="ARBA00004651"/>
    </source>
</evidence>
<dbReference type="InterPro" id="IPR000522">
    <property type="entry name" value="ABC_transptr_permease_BtuC"/>
</dbReference>
<dbReference type="GO" id="GO:0005886">
    <property type="term" value="C:plasma membrane"/>
    <property type="evidence" value="ECO:0007669"/>
    <property type="project" value="UniProtKB-SubCell"/>
</dbReference>
<evidence type="ECO:0000256" key="2">
    <source>
        <dbReference type="ARBA" id="ARBA00007935"/>
    </source>
</evidence>
<comment type="caution">
    <text evidence="9">The sequence shown here is derived from an EMBL/GenBank/DDBJ whole genome shotgun (WGS) entry which is preliminary data.</text>
</comment>
<accession>A0A1G4XJR0</accession>
<dbReference type="AlphaFoldDB" id="A0A1G4XJR0"/>
<dbReference type="InterPro" id="IPR037294">
    <property type="entry name" value="ABC_BtuC-like"/>
</dbReference>
<dbReference type="GO" id="GO:0022857">
    <property type="term" value="F:transmembrane transporter activity"/>
    <property type="evidence" value="ECO:0007669"/>
    <property type="project" value="InterPro"/>
</dbReference>
<keyword evidence="6 8" id="KW-1133">Transmembrane helix</keyword>
<proteinExistence type="inferred from homology"/>
<comment type="subcellular location">
    <subcellularLocation>
        <location evidence="1">Cell membrane</location>
        <topology evidence="1">Multi-pass membrane protein</topology>
    </subcellularLocation>
</comment>
<dbReference type="GeneID" id="23846216"/>
<feature type="transmembrane region" description="Helical" evidence="8">
    <location>
        <begin position="322"/>
        <end position="339"/>
    </location>
</feature>
<dbReference type="RefSeq" id="WP_025263690.1">
    <property type="nucleotide sequence ID" value="NZ_FMUI01000002.1"/>
</dbReference>
<dbReference type="Pfam" id="PF01032">
    <property type="entry name" value="FecCD"/>
    <property type="match status" value="1"/>
</dbReference>
<feature type="transmembrane region" description="Helical" evidence="8">
    <location>
        <begin position="132"/>
        <end position="150"/>
    </location>
</feature>
<sequence>MPDSQLLRCGPFSRHYSRRLVPLLLGCMAIALLVALVALSTGDVAISLAQTLQLLVQPDASAHSFILHQLRLPRVALAMLAGCGLGLAGLILQTLVRNPLASPDTLGVTAGASAGALLWFSFFSLQYGSAPLPYAAMGGAACAVGLIFLLSWRKGLTPLRLILTGVGVSALAGAVVTLVLVFSPLTTTFSAWVWLSGSVYAATWDKVLRLLAVYVWTLPVLLFLTRYLKTLQLDDALAIGLGVRVQPLRVLLLLSCVVLSGGAIAQVGAMAFVGLIAPHLARFVVRQGFFGQAFVTVCSAGSMVVIADLFARTLFRPADLPAGIFVALAGAPFFLWLLIRQRT</sequence>
<keyword evidence="3" id="KW-0813">Transport</keyword>
<evidence type="ECO:0000256" key="3">
    <source>
        <dbReference type="ARBA" id="ARBA00022448"/>
    </source>
</evidence>
<evidence type="ECO:0000256" key="6">
    <source>
        <dbReference type="ARBA" id="ARBA00022989"/>
    </source>
</evidence>
<feature type="transmembrane region" description="Helical" evidence="8">
    <location>
        <begin position="75"/>
        <end position="96"/>
    </location>
</feature>
<evidence type="ECO:0000313" key="9">
    <source>
        <dbReference type="EMBL" id="SCX41364.1"/>
    </source>
</evidence>
<dbReference type="Proteomes" id="UP000183569">
    <property type="component" value="Unassembled WGS sequence"/>
</dbReference>
<evidence type="ECO:0000256" key="5">
    <source>
        <dbReference type="ARBA" id="ARBA00022692"/>
    </source>
</evidence>
<keyword evidence="4" id="KW-1003">Cell membrane</keyword>
<dbReference type="PANTHER" id="PTHR30472:SF24">
    <property type="entry name" value="FERRIC ENTEROBACTIN TRANSPORT SYSTEM PERMEASE PROTEIN FEPG"/>
    <property type="match status" value="1"/>
</dbReference>
<reference evidence="9 10" key="1">
    <citation type="submission" date="2016-10" db="EMBL/GenBank/DDBJ databases">
        <authorList>
            <person name="Varghese N."/>
            <person name="Submissions S."/>
        </authorList>
    </citation>
    <scope>NUCLEOTIDE SEQUENCE [LARGE SCALE GENOMIC DNA]</scope>
    <source>
        <strain evidence="9 10">CGMCC 1.12102</strain>
    </source>
</reference>
<dbReference type="CDD" id="cd06550">
    <property type="entry name" value="TM_ABC_iron-siderophores_like"/>
    <property type="match status" value="1"/>
</dbReference>
<feature type="transmembrane region" description="Helical" evidence="8">
    <location>
        <begin position="108"/>
        <end position="126"/>
    </location>
</feature>
<feature type="transmembrane region" description="Helical" evidence="8">
    <location>
        <begin position="20"/>
        <end position="39"/>
    </location>
</feature>
<evidence type="ECO:0000256" key="4">
    <source>
        <dbReference type="ARBA" id="ARBA00022475"/>
    </source>
</evidence>
<dbReference type="PANTHER" id="PTHR30472">
    <property type="entry name" value="FERRIC ENTEROBACTIN TRANSPORT SYSTEM PERMEASE PROTEIN"/>
    <property type="match status" value="1"/>
</dbReference>
<evidence type="ECO:0000313" key="10">
    <source>
        <dbReference type="Proteomes" id="UP000183569"/>
    </source>
</evidence>
<gene>
    <name evidence="9" type="ORF">SAMN02927897_01020</name>
</gene>
<dbReference type="SUPFAM" id="SSF81345">
    <property type="entry name" value="ABC transporter involved in vitamin B12 uptake, BtuC"/>
    <property type="match status" value="1"/>
</dbReference>
<dbReference type="EMBL" id="FMUI01000002">
    <property type="protein sequence ID" value="SCX41364.1"/>
    <property type="molecule type" value="Genomic_DNA"/>
</dbReference>
<feature type="transmembrane region" description="Helical" evidence="8">
    <location>
        <begin position="289"/>
        <end position="310"/>
    </location>
</feature>
<feature type="transmembrane region" description="Helical" evidence="8">
    <location>
        <begin position="250"/>
        <end position="277"/>
    </location>
</feature>